<keyword evidence="8 16" id="KW-0812">Transmembrane</keyword>
<evidence type="ECO:0000256" key="4">
    <source>
        <dbReference type="ARBA" id="ARBA00011903"/>
    </source>
</evidence>
<dbReference type="NCBIfam" id="TIGR01007">
    <property type="entry name" value="eps_fam"/>
    <property type="match status" value="1"/>
</dbReference>
<protein>
    <recommendedName>
        <fullName evidence="4">non-specific protein-tyrosine kinase</fullName>
        <ecNumber evidence="4">2.7.10.2</ecNumber>
    </recommendedName>
</protein>
<dbReference type="PANTHER" id="PTHR32309">
    <property type="entry name" value="TYROSINE-PROTEIN KINASE"/>
    <property type="match status" value="1"/>
</dbReference>
<dbReference type="GO" id="GO:0004715">
    <property type="term" value="F:non-membrane spanning protein tyrosine kinase activity"/>
    <property type="evidence" value="ECO:0007669"/>
    <property type="project" value="UniProtKB-EC"/>
</dbReference>
<evidence type="ECO:0000313" key="20">
    <source>
        <dbReference type="EMBL" id="OQP63402.1"/>
    </source>
</evidence>
<accession>A0A1V9FYJ3</accession>
<keyword evidence="13 16" id="KW-0472">Membrane</keyword>
<keyword evidence="9" id="KW-0547">Nucleotide-binding</keyword>
<feature type="domain" description="Polysaccharide chain length determinant N-terminal" evidence="17">
    <location>
        <begin position="21"/>
        <end position="107"/>
    </location>
</feature>
<dbReference type="STRING" id="1703345.A3860_23950"/>
<evidence type="ECO:0000259" key="18">
    <source>
        <dbReference type="Pfam" id="PF13614"/>
    </source>
</evidence>
<dbReference type="Gene3D" id="3.40.50.300">
    <property type="entry name" value="P-loop containing nucleotide triphosphate hydrolases"/>
    <property type="match status" value="1"/>
</dbReference>
<feature type="transmembrane region" description="Helical" evidence="16">
    <location>
        <begin position="515"/>
        <end position="534"/>
    </location>
</feature>
<evidence type="ECO:0000256" key="8">
    <source>
        <dbReference type="ARBA" id="ARBA00022692"/>
    </source>
</evidence>
<evidence type="ECO:0000256" key="6">
    <source>
        <dbReference type="ARBA" id="ARBA00022519"/>
    </source>
</evidence>
<sequence>MQVTHKNGLEMESRETSFNQLWNRYASYWPWFVFLLLLAIGGACLYMRYSIPQYESTARLLIKDEKKGVEDSKGLESLNLISTKKILENEMEVLQSRTLVKEVVNNLELYAPVYEERRIHSWLESNKWLSNNALANWFTKKGVAPGGLPAYTTSPVIIKAKSPDSLTETKKVPFGYNKEEKKVVIGTDSYPINEWVQTPYGTLQFMPNPRLKDSAYVPAGQFYFTLQEPKKVIANIQDRLVIASASKLSSILNLTIQDEVPERGEDILNELLTQYNVAMLKDKNTLAANTLRFVEDRLNHVSRDLTGIEHKIEQYKSSQAAVDVSEQGKLFLENVSANDQKLGEIDMKLAALDQVERYVKQKDNNSSIAPSTLGVSDPVLSNMLDKLYELELEYEKKKGTTGEGNPLMSSVTDQINRIKPGILENIQNQRRGLQASRGNLASTNNSYTSVLQTIPKKERDLIEISRQQSTMQSIYAFLLQKKEETALSYAANVSDSRVVDRASTTVKPVSPKAPIVFAIAVITALAIGVVWITLKEIFNKKIMYRQDIERLTSHPVIAEISIDKSKNPVVIGGPNSRSFVAEQFRKLRVALNYLGVNTTNKKVLVTSSIAGEGKSFIATNLALSMALTGKKVVLLEMDLHSPAISEYLNINSEVGISNYLLGTREPEEIIKRSDVNDNLFIIPAGPLSANPTEILMNNRLPELLTYLDGIFDYIIIDTAPVGPVTDAYIISPYCDATLYVIRHRHTPKIMVEQIDKISKVNSLKNMAIVFNGIRPKGFGRHHYGYGYGYGDGYAYKENRKMKKQKTSFKPI</sequence>
<evidence type="ECO:0000256" key="12">
    <source>
        <dbReference type="ARBA" id="ARBA00022989"/>
    </source>
</evidence>
<dbReference type="RefSeq" id="WP_081147664.1">
    <property type="nucleotide sequence ID" value="NZ_LVYD01000045.1"/>
</dbReference>
<dbReference type="Pfam" id="PF02706">
    <property type="entry name" value="Wzz"/>
    <property type="match status" value="1"/>
</dbReference>
<evidence type="ECO:0000256" key="9">
    <source>
        <dbReference type="ARBA" id="ARBA00022741"/>
    </source>
</evidence>
<evidence type="ECO:0000259" key="19">
    <source>
        <dbReference type="Pfam" id="PF13807"/>
    </source>
</evidence>
<dbReference type="Proteomes" id="UP000192796">
    <property type="component" value="Unassembled WGS sequence"/>
</dbReference>
<evidence type="ECO:0000256" key="13">
    <source>
        <dbReference type="ARBA" id="ARBA00023136"/>
    </source>
</evidence>
<dbReference type="GO" id="GO:0005524">
    <property type="term" value="F:ATP binding"/>
    <property type="evidence" value="ECO:0007669"/>
    <property type="project" value="UniProtKB-KW"/>
</dbReference>
<keyword evidence="10" id="KW-0418">Kinase</keyword>
<comment type="similarity">
    <text evidence="3">Belongs to the etk/wzc family.</text>
</comment>
<keyword evidence="21" id="KW-1185">Reference proteome</keyword>
<evidence type="ECO:0000256" key="10">
    <source>
        <dbReference type="ARBA" id="ARBA00022777"/>
    </source>
</evidence>
<organism evidence="20 21">
    <name type="scientific">Niastella vici</name>
    <dbReference type="NCBI Taxonomy" id="1703345"/>
    <lineage>
        <taxon>Bacteria</taxon>
        <taxon>Pseudomonadati</taxon>
        <taxon>Bacteroidota</taxon>
        <taxon>Chitinophagia</taxon>
        <taxon>Chitinophagales</taxon>
        <taxon>Chitinophagaceae</taxon>
        <taxon>Niastella</taxon>
    </lineage>
</organism>
<dbReference type="InterPro" id="IPR005702">
    <property type="entry name" value="Wzc-like_C"/>
</dbReference>
<evidence type="ECO:0000256" key="3">
    <source>
        <dbReference type="ARBA" id="ARBA00008883"/>
    </source>
</evidence>
<feature type="domain" description="AAA" evidence="18">
    <location>
        <begin position="609"/>
        <end position="721"/>
    </location>
</feature>
<dbReference type="InterPro" id="IPR003856">
    <property type="entry name" value="LPS_length_determ_N"/>
</dbReference>
<evidence type="ECO:0000256" key="5">
    <source>
        <dbReference type="ARBA" id="ARBA00022475"/>
    </source>
</evidence>
<evidence type="ECO:0000256" key="7">
    <source>
        <dbReference type="ARBA" id="ARBA00022679"/>
    </source>
</evidence>
<dbReference type="Pfam" id="PF13807">
    <property type="entry name" value="GNVR"/>
    <property type="match status" value="1"/>
</dbReference>
<evidence type="ECO:0000256" key="14">
    <source>
        <dbReference type="ARBA" id="ARBA00023137"/>
    </source>
</evidence>
<dbReference type="SUPFAM" id="SSF52540">
    <property type="entry name" value="P-loop containing nucleoside triphosphate hydrolases"/>
    <property type="match status" value="1"/>
</dbReference>
<feature type="transmembrane region" description="Helical" evidence="16">
    <location>
        <begin position="28"/>
        <end position="49"/>
    </location>
</feature>
<keyword evidence="14" id="KW-0829">Tyrosine-protein kinase</keyword>
<keyword evidence="11" id="KW-0067">ATP-binding</keyword>
<keyword evidence="7" id="KW-0808">Transferase</keyword>
<keyword evidence="6" id="KW-0997">Cell inner membrane</keyword>
<dbReference type="AlphaFoldDB" id="A0A1V9FYJ3"/>
<evidence type="ECO:0000256" key="1">
    <source>
        <dbReference type="ARBA" id="ARBA00004429"/>
    </source>
</evidence>
<dbReference type="OrthoDB" id="9794577at2"/>
<keyword evidence="12 16" id="KW-1133">Transmembrane helix</keyword>
<evidence type="ECO:0000256" key="11">
    <source>
        <dbReference type="ARBA" id="ARBA00022840"/>
    </source>
</evidence>
<evidence type="ECO:0000259" key="17">
    <source>
        <dbReference type="Pfam" id="PF02706"/>
    </source>
</evidence>
<evidence type="ECO:0000256" key="15">
    <source>
        <dbReference type="ARBA" id="ARBA00051245"/>
    </source>
</evidence>
<dbReference type="EC" id="2.7.10.2" evidence="4"/>
<dbReference type="PANTHER" id="PTHR32309:SF13">
    <property type="entry name" value="FERRIC ENTEROBACTIN TRANSPORT PROTEIN FEPE"/>
    <property type="match status" value="1"/>
</dbReference>
<dbReference type="InterPro" id="IPR032807">
    <property type="entry name" value="GNVR"/>
</dbReference>
<reference evidence="20 21" key="1">
    <citation type="submission" date="2016-03" db="EMBL/GenBank/DDBJ databases">
        <title>Niastella vici sp. nov., isolated from farmland soil.</title>
        <authorList>
            <person name="Chen L."/>
            <person name="Wang D."/>
            <person name="Yang S."/>
            <person name="Wang G."/>
        </authorList>
    </citation>
    <scope>NUCLEOTIDE SEQUENCE [LARGE SCALE GENOMIC DNA]</scope>
    <source>
        <strain evidence="20 21">DJ57</strain>
    </source>
</reference>
<evidence type="ECO:0000256" key="16">
    <source>
        <dbReference type="SAM" id="Phobius"/>
    </source>
</evidence>
<comment type="subcellular location">
    <subcellularLocation>
        <location evidence="1">Cell inner membrane</location>
        <topology evidence="1">Multi-pass membrane protein</topology>
    </subcellularLocation>
</comment>
<dbReference type="EMBL" id="LVYD01000045">
    <property type="protein sequence ID" value="OQP63402.1"/>
    <property type="molecule type" value="Genomic_DNA"/>
</dbReference>
<dbReference type="InterPro" id="IPR050445">
    <property type="entry name" value="Bact_polysacc_biosynth/exp"/>
</dbReference>
<dbReference type="CDD" id="cd05387">
    <property type="entry name" value="BY-kinase"/>
    <property type="match status" value="1"/>
</dbReference>
<keyword evidence="5" id="KW-1003">Cell membrane</keyword>
<comment type="caution">
    <text evidence="20">The sequence shown here is derived from an EMBL/GenBank/DDBJ whole genome shotgun (WGS) entry which is preliminary data.</text>
</comment>
<dbReference type="GO" id="GO:0005886">
    <property type="term" value="C:plasma membrane"/>
    <property type="evidence" value="ECO:0007669"/>
    <property type="project" value="UniProtKB-SubCell"/>
</dbReference>
<name>A0A1V9FYJ3_9BACT</name>
<dbReference type="Pfam" id="PF13614">
    <property type="entry name" value="AAA_31"/>
    <property type="match status" value="1"/>
</dbReference>
<proteinExistence type="inferred from homology"/>
<dbReference type="InterPro" id="IPR027417">
    <property type="entry name" value="P-loop_NTPase"/>
</dbReference>
<dbReference type="InterPro" id="IPR025669">
    <property type="entry name" value="AAA_dom"/>
</dbReference>
<evidence type="ECO:0000256" key="2">
    <source>
        <dbReference type="ARBA" id="ARBA00007316"/>
    </source>
</evidence>
<evidence type="ECO:0000313" key="21">
    <source>
        <dbReference type="Proteomes" id="UP000192796"/>
    </source>
</evidence>
<comment type="similarity">
    <text evidence="2">Belongs to the CpsD/CapB family.</text>
</comment>
<feature type="domain" description="Tyrosine-protein kinase G-rich" evidence="19">
    <location>
        <begin position="458"/>
        <end position="536"/>
    </location>
</feature>
<gene>
    <name evidence="20" type="ORF">A3860_23950</name>
</gene>
<comment type="catalytic activity">
    <reaction evidence="15">
        <text>L-tyrosyl-[protein] + ATP = O-phospho-L-tyrosyl-[protein] + ADP + H(+)</text>
        <dbReference type="Rhea" id="RHEA:10596"/>
        <dbReference type="Rhea" id="RHEA-COMP:10136"/>
        <dbReference type="Rhea" id="RHEA-COMP:20101"/>
        <dbReference type="ChEBI" id="CHEBI:15378"/>
        <dbReference type="ChEBI" id="CHEBI:30616"/>
        <dbReference type="ChEBI" id="CHEBI:46858"/>
        <dbReference type="ChEBI" id="CHEBI:61978"/>
        <dbReference type="ChEBI" id="CHEBI:456216"/>
        <dbReference type="EC" id="2.7.10.2"/>
    </reaction>
</comment>